<keyword evidence="4 13" id="KW-0812">Transmembrane</keyword>
<comment type="cofactor">
    <cofactor evidence="1">
        <name>FAD</name>
        <dbReference type="ChEBI" id="CHEBI:57692"/>
    </cofactor>
</comment>
<evidence type="ECO:0000256" key="2">
    <source>
        <dbReference type="ARBA" id="ARBA00004141"/>
    </source>
</evidence>
<dbReference type="GO" id="GO:0050660">
    <property type="term" value="F:flavin adenine dinucleotide binding"/>
    <property type="evidence" value="ECO:0007669"/>
    <property type="project" value="TreeGrafter"/>
</dbReference>
<sequence>MTVTVTAPQRSRRPVRGSRRASRWWADAAGSAAAGSVIIVLALWVAGQGVQNLEGADGGLASLGRLTGLLAADLMLLQVLLMARIPWVERAYGQDALARRHRWFGFASFWLMAAHIVLVTLGYEATAPMGLLRQVWSLVWTYPGMLLATAATALLFAVVLTSIRAARRRLRYESWHLIHLYAYLGVGLALPHQLWTGADFIATPWARTYWWTLYLTALGSVLMFRLGLPAWRSARHRLVVEQVLPEAPGVVSVHLSGRRLHQLPVRAGQFFLWRFLDGPGWSRAHPYSLSAPPAGDRLRITVKDLGDGSARLAALRPGIRVVIEGPYGAMTAPAAQPRPVVMFAAGIGITAIRALIEDPDIACRPVTLLYRTRGGHEPVFARELAAIAARQPLRVVYLHGPRPPRASFLPAHLAGRSDAAALRRLVPDVRDCDAFICGPVPWMRAARAALLGAGTPRDRIHAEEFAW</sequence>
<evidence type="ECO:0000256" key="6">
    <source>
        <dbReference type="ARBA" id="ARBA00022723"/>
    </source>
</evidence>
<feature type="transmembrane region" description="Helical" evidence="13">
    <location>
        <begin position="103"/>
        <end position="123"/>
    </location>
</feature>
<keyword evidence="8 13" id="KW-1133">Transmembrane helix</keyword>
<keyword evidence="12 13" id="KW-0472">Membrane</keyword>
<evidence type="ECO:0000256" key="3">
    <source>
        <dbReference type="ARBA" id="ARBA00022630"/>
    </source>
</evidence>
<evidence type="ECO:0000256" key="8">
    <source>
        <dbReference type="ARBA" id="ARBA00022989"/>
    </source>
</evidence>
<comment type="subcellular location">
    <subcellularLocation>
        <location evidence="2">Membrane</location>
        <topology evidence="2">Multi-pass membrane protein</topology>
    </subcellularLocation>
</comment>
<dbReference type="GO" id="GO:0016020">
    <property type="term" value="C:membrane"/>
    <property type="evidence" value="ECO:0007669"/>
    <property type="project" value="UniProtKB-SubCell"/>
</dbReference>
<proteinExistence type="predicted"/>
<evidence type="ECO:0000256" key="13">
    <source>
        <dbReference type="SAM" id="Phobius"/>
    </source>
</evidence>
<evidence type="ECO:0000256" key="7">
    <source>
        <dbReference type="ARBA" id="ARBA00022827"/>
    </source>
</evidence>
<dbReference type="InterPro" id="IPR013130">
    <property type="entry name" value="Fe3_Rdtase_TM_dom"/>
</dbReference>
<dbReference type="InterPro" id="IPR039261">
    <property type="entry name" value="FNR_nucleotide-bd"/>
</dbReference>
<evidence type="ECO:0000256" key="1">
    <source>
        <dbReference type="ARBA" id="ARBA00001974"/>
    </source>
</evidence>
<dbReference type="InterPro" id="IPR017927">
    <property type="entry name" value="FAD-bd_FR_type"/>
</dbReference>
<evidence type="ECO:0000256" key="5">
    <source>
        <dbReference type="ARBA" id="ARBA00022714"/>
    </source>
</evidence>
<dbReference type="SUPFAM" id="SSF52343">
    <property type="entry name" value="Ferredoxin reductase-like, C-terminal NADP-linked domain"/>
    <property type="match status" value="1"/>
</dbReference>
<keyword evidence="16" id="KW-1185">Reference proteome</keyword>
<keyword evidence="6" id="KW-0479">Metal-binding</keyword>
<keyword evidence="5" id="KW-0001">2Fe-2S</keyword>
<comment type="caution">
    <text evidence="15">The sequence shown here is derived from an EMBL/GenBank/DDBJ whole genome shotgun (WGS) entry which is preliminary data.</text>
</comment>
<reference evidence="15 16" key="1">
    <citation type="submission" date="2021-01" db="EMBL/GenBank/DDBJ databases">
        <title>Whole genome shotgun sequence of Catellatospora chokoriensis NBRC 107358.</title>
        <authorList>
            <person name="Komaki H."/>
            <person name="Tamura T."/>
        </authorList>
    </citation>
    <scope>NUCLEOTIDE SEQUENCE [LARGE SCALE GENOMIC DNA]</scope>
    <source>
        <strain evidence="15 16">NBRC 107358</strain>
    </source>
</reference>
<feature type="transmembrane region" description="Helical" evidence="13">
    <location>
        <begin position="175"/>
        <end position="196"/>
    </location>
</feature>
<evidence type="ECO:0000256" key="4">
    <source>
        <dbReference type="ARBA" id="ARBA00022692"/>
    </source>
</evidence>
<evidence type="ECO:0000256" key="9">
    <source>
        <dbReference type="ARBA" id="ARBA00023002"/>
    </source>
</evidence>
<evidence type="ECO:0000256" key="12">
    <source>
        <dbReference type="ARBA" id="ARBA00023136"/>
    </source>
</evidence>
<dbReference type="PANTHER" id="PTHR47354">
    <property type="entry name" value="NADH OXIDOREDUCTASE HCR"/>
    <property type="match status" value="1"/>
</dbReference>
<dbReference type="Pfam" id="PF01794">
    <property type="entry name" value="Ferric_reduct"/>
    <property type="match status" value="1"/>
</dbReference>
<name>A0A8J3JXM3_9ACTN</name>
<keyword evidence="3" id="KW-0285">Flavoprotein</keyword>
<dbReference type="AlphaFoldDB" id="A0A8J3JXM3"/>
<feature type="transmembrane region" description="Helical" evidence="13">
    <location>
        <begin position="66"/>
        <end position="83"/>
    </location>
</feature>
<keyword evidence="10" id="KW-0408">Iron</keyword>
<dbReference type="RefSeq" id="WP_239120890.1">
    <property type="nucleotide sequence ID" value="NZ_BAAALB010000027.1"/>
</dbReference>
<keyword evidence="11" id="KW-0411">Iron-sulfur</keyword>
<evidence type="ECO:0000313" key="15">
    <source>
        <dbReference type="EMBL" id="GIF93032.1"/>
    </source>
</evidence>
<evidence type="ECO:0000256" key="11">
    <source>
        <dbReference type="ARBA" id="ARBA00023014"/>
    </source>
</evidence>
<organism evidence="15 16">
    <name type="scientific">Catellatospora chokoriensis</name>
    <dbReference type="NCBI Taxonomy" id="310353"/>
    <lineage>
        <taxon>Bacteria</taxon>
        <taxon>Bacillati</taxon>
        <taxon>Actinomycetota</taxon>
        <taxon>Actinomycetes</taxon>
        <taxon>Micromonosporales</taxon>
        <taxon>Micromonosporaceae</taxon>
        <taxon>Catellatospora</taxon>
    </lineage>
</organism>
<gene>
    <name evidence="15" type="ORF">Cch02nite_64760</name>
</gene>
<dbReference type="GO" id="GO:0051537">
    <property type="term" value="F:2 iron, 2 sulfur cluster binding"/>
    <property type="evidence" value="ECO:0007669"/>
    <property type="project" value="UniProtKB-KW"/>
</dbReference>
<dbReference type="Gene3D" id="2.40.30.10">
    <property type="entry name" value="Translation factors"/>
    <property type="match status" value="1"/>
</dbReference>
<dbReference type="SUPFAM" id="SSF63380">
    <property type="entry name" value="Riboflavin synthase domain-like"/>
    <property type="match status" value="1"/>
</dbReference>
<evidence type="ECO:0000259" key="14">
    <source>
        <dbReference type="PROSITE" id="PS51384"/>
    </source>
</evidence>
<feature type="transmembrane region" description="Helical" evidence="13">
    <location>
        <begin position="208"/>
        <end position="228"/>
    </location>
</feature>
<accession>A0A8J3JXM3</accession>
<dbReference type="InterPro" id="IPR017938">
    <property type="entry name" value="Riboflavin_synthase-like_b-brl"/>
</dbReference>
<dbReference type="EMBL" id="BONG01000055">
    <property type="protein sequence ID" value="GIF93032.1"/>
    <property type="molecule type" value="Genomic_DNA"/>
</dbReference>
<feature type="transmembrane region" description="Helical" evidence="13">
    <location>
        <begin position="143"/>
        <end position="163"/>
    </location>
</feature>
<dbReference type="GO" id="GO:0016491">
    <property type="term" value="F:oxidoreductase activity"/>
    <property type="evidence" value="ECO:0007669"/>
    <property type="project" value="UniProtKB-KW"/>
</dbReference>
<dbReference type="GO" id="GO:0046872">
    <property type="term" value="F:metal ion binding"/>
    <property type="evidence" value="ECO:0007669"/>
    <property type="project" value="UniProtKB-KW"/>
</dbReference>
<dbReference type="InterPro" id="IPR050415">
    <property type="entry name" value="MRET"/>
</dbReference>
<evidence type="ECO:0000256" key="10">
    <source>
        <dbReference type="ARBA" id="ARBA00023004"/>
    </source>
</evidence>
<dbReference type="Proteomes" id="UP000619293">
    <property type="component" value="Unassembled WGS sequence"/>
</dbReference>
<evidence type="ECO:0000313" key="16">
    <source>
        <dbReference type="Proteomes" id="UP000619293"/>
    </source>
</evidence>
<feature type="domain" description="FAD-binding FR-type" evidence="14">
    <location>
        <begin position="233"/>
        <end position="333"/>
    </location>
</feature>
<protein>
    <submittedName>
        <fullName evidence="15">Oxidoreductase</fullName>
    </submittedName>
</protein>
<dbReference type="PROSITE" id="PS51384">
    <property type="entry name" value="FAD_FR"/>
    <property type="match status" value="1"/>
</dbReference>
<keyword evidence="7" id="KW-0274">FAD</keyword>
<feature type="transmembrane region" description="Helical" evidence="13">
    <location>
        <begin position="24"/>
        <end position="46"/>
    </location>
</feature>
<dbReference type="PANTHER" id="PTHR47354:SF8">
    <property type="entry name" value="1,2-PHENYLACETYL-COA EPOXIDASE, SUBUNIT E"/>
    <property type="match status" value="1"/>
</dbReference>
<keyword evidence="9" id="KW-0560">Oxidoreductase</keyword>
<dbReference type="Gene3D" id="3.40.50.80">
    <property type="entry name" value="Nucleotide-binding domain of ferredoxin-NADP reductase (FNR) module"/>
    <property type="match status" value="1"/>
</dbReference>